<dbReference type="AlphaFoldDB" id="A0A0D1LTW2"/>
<sequence length="123" mass="14184">MRGLNEYITEEEAITLVFKSFPVLEAAYLVYQEGLEAMDKRSPELIHALISTYKPVGSAMDVTIGTFKRNLKGILESLRCPWSNGKIEGINRRLKQIARTAYGYQNLGNYMRRIRIQMKYGKF</sequence>
<evidence type="ECO:0000313" key="3">
    <source>
        <dbReference type="Proteomes" id="UP000032287"/>
    </source>
</evidence>
<evidence type="ECO:0000259" key="1">
    <source>
        <dbReference type="Pfam" id="PF01610"/>
    </source>
</evidence>
<dbReference type="PATRIC" id="fig|137591.25.peg.1928"/>
<keyword evidence="3" id="KW-1185">Reference proteome</keyword>
<organism evidence="2 3">
    <name type="scientific">Weissella cibaria</name>
    <dbReference type="NCBI Taxonomy" id="137591"/>
    <lineage>
        <taxon>Bacteria</taxon>
        <taxon>Bacillati</taxon>
        <taxon>Bacillota</taxon>
        <taxon>Bacilli</taxon>
        <taxon>Lactobacillales</taxon>
        <taxon>Lactobacillaceae</taxon>
        <taxon>Weissella</taxon>
    </lineage>
</organism>
<dbReference type="EMBL" id="JWHU01000035">
    <property type="protein sequence ID" value="KIU19476.1"/>
    <property type="molecule type" value="Genomic_DNA"/>
</dbReference>
<accession>A0A0D1LTW2</accession>
<name>A0A0D1LTW2_9LACO</name>
<dbReference type="InterPro" id="IPR002560">
    <property type="entry name" value="Transposase_DDE"/>
</dbReference>
<reference evidence="2 3" key="1">
    <citation type="journal article" date="2015" name="Microbiology (Mosc.)">
        <title>Genomics of the Weissella cibaria species with an examination of its metabolic traits.</title>
        <authorList>
            <person name="Lynch K.M."/>
            <person name="Lucid A."/>
            <person name="Arendt E.K."/>
            <person name="Sleator R.D."/>
            <person name="Lucey B."/>
            <person name="Coffey A."/>
        </authorList>
    </citation>
    <scope>NUCLEOTIDE SEQUENCE [LARGE SCALE GENOMIC DNA]</scope>
    <source>
        <strain evidence="2 3">MG1</strain>
    </source>
</reference>
<proteinExistence type="predicted"/>
<evidence type="ECO:0000313" key="2">
    <source>
        <dbReference type="EMBL" id="KIU19476.1"/>
    </source>
</evidence>
<gene>
    <name evidence="2" type="ORF">QX99_01957</name>
</gene>
<dbReference type="Proteomes" id="UP000032287">
    <property type="component" value="Unassembled WGS sequence"/>
</dbReference>
<feature type="domain" description="Transposase IS204/IS1001/IS1096/IS1165 DDE" evidence="1">
    <location>
        <begin position="7"/>
        <end position="114"/>
    </location>
</feature>
<protein>
    <submittedName>
        <fullName evidence="2">Transposase</fullName>
    </submittedName>
</protein>
<dbReference type="Pfam" id="PF01610">
    <property type="entry name" value="DDE_Tnp_ISL3"/>
    <property type="match status" value="1"/>
</dbReference>
<comment type="caution">
    <text evidence="2">The sequence shown here is derived from an EMBL/GenBank/DDBJ whole genome shotgun (WGS) entry which is preliminary data.</text>
</comment>
<dbReference type="RefSeq" id="WP_043712186.1">
    <property type="nucleotide sequence ID" value="NZ_JWHU01000035.1"/>
</dbReference>